<organism evidence="2 3">
    <name type="scientific">Streptomyces flavotricini</name>
    <dbReference type="NCBI Taxonomy" id="66888"/>
    <lineage>
        <taxon>Bacteria</taxon>
        <taxon>Bacillati</taxon>
        <taxon>Actinomycetota</taxon>
        <taxon>Actinomycetes</taxon>
        <taxon>Kitasatosporales</taxon>
        <taxon>Streptomycetaceae</taxon>
        <taxon>Streptomyces</taxon>
    </lineage>
</organism>
<dbReference type="EMBL" id="JAINUL010000001">
    <property type="protein sequence ID" value="MCC0094612.1"/>
    <property type="molecule type" value="Genomic_DNA"/>
</dbReference>
<dbReference type="SMART" id="SM00855">
    <property type="entry name" value="PGAM"/>
    <property type="match status" value="1"/>
</dbReference>
<reference evidence="2 3" key="1">
    <citation type="submission" date="2021-08" db="EMBL/GenBank/DDBJ databases">
        <title>Genomic Architecture of Streptomyces flavotricini NGL1 and Streptomyces erythrochromogenes HMS4 With Differential Plant Beneficial attributes and laccase production capabilities.</title>
        <authorList>
            <person name="Salwan R."/>
            <person name="Kaur R."/>
            <person name="Sharma V."/>
        </authorList>
    </citation>
    <scope>NUCLEOTIDE SEQUENCE [LARGE SCALE GENOMIC DNA]</scope>
    <source>
        <strain evidence="2 3">NGL1</strain>
    </source>
</reference>
<evidence type="ECO:0000256" key="1">
    <source>
        <dbReference type="SAM" id="MobiDB-lite"/>
    </source>
</evidence>
<sequence>MPEIWLMRHGAYEGHATGHHAPWGVSLSEAGRAQVAMAPLPGAVQAILTSPLPRAAQTADIVSRATGLPVIADTHLLAEWRAPSAVIGRTASDYPPAYVEWRRTRMHSPSVAFGDGESLAQLHGRACLAARHLKALSQSYGGGLLVVSHKLLLGVLCALDEGPTAFERAARDEWSFAEIRPFPERESPHPRRQAAAQSPPPRGVECALPSFTSAAPTRERT</sequence>
<dbReference type="Pfam" id="PF00300">
    <property type="entry name" value="His_Phos_1"/>
    <property type="match status" value="1"/>
</dbReference>
<dbReference type="RefSeq" id="WP_229335170.1">
    <property type="nucleotide sequence ID" value="NZ_JAINUL010000001.1"/>
</dbReference>
<gene>
    <name evidence="2" type="ORF">K7B10_07405</name>
</gene>
<protein>
    <submittedName>
        <fullName evidence="2">Histidine phosphatase family protein</fullName>
    </submittedName>
</protein>
<dbReference type="InterPro" id="IPR050275">
    <property type="entry name" value="PGM_Phosphatase"/>
</dbReference>
<name>A0ABS8E203_9ACTN</name>
<comment type="caution">
    <text evidence="2">The sequence shown here is derived from an EMBL/GenBank/DDBJ whole genome shotgun (WGS) entry which is preliminary data.</text>
</comment>
<dbReference type="InterPro" id="IPR029033">
    <property type="entry name" value="His_PPase_superfam"/>
</dbReference>
<dbReference type="SUPFAM" id="SSF53254">
    <property type="entry name" value="Phosphoglycerate mutase-like"/>
    <property type="match status" value="1"/>
</dbReference>
<keyword evidence="3" id="KW-1185">Reference proteome</keyword>
<accession>A0ABS8E203</accession>
<dbReference type="Proteomes" id="UP001520654">
    <property type="component" value="Unassembled WGS sequence"/>
</dbReference>
<dbReference type="PANTHER" id="PTHR48100:SF15">
    <property type="entry name" value="SEDOHEPTULOSE 1,7-BISPHOSPHATASE"/>
    <property type="match status" value="1"/>
</dbReference>
<dbReference type="Gene3D" id="3.40.50.1240">
    <property type="entry name" value="Phosphoglycerate mutase-like"/>
    <property type="match status" value="1"/>
</dbReference>
<evidence type="ECO:0000313" key="3">
    <source>
        <dbReference type="Proteomes" id="UP001520654"/>
    </source>
</evidence>
<dbReference type="InterPro" id="IPR013078">
    <property type="entry name" value="His_Pase_superF_clade-1"/>
</dbReference>
<dbReference type="PANTHER" id="PTHR48100">
    <property type="entry name" value="BROAD-SPECIFICITY PHOSPHATASE YOR283W-RELATED"/>
    <property type="match status" value="1"/>
</dbReference>
<evidence type="ECO:0000313" key="2">
    <source>
        <dbReference type="EMBL" id="MCC0094612.1"/>
    </source>
</evidence>
<feature type="region of interest" description="Disordered" evidence="1">
    <location>
        <begin position="180"/>
        <end position="221"/>
    </location>
</feature>
<dbReference type="CDD" id="cd07067">
    <property type="entry name" value="HP_PGM_like"/>
    <property type="match status" value="1"/>
</dbReference>
<proteinExistence type="predicted"/>